<dbReference type="PANTHER" id="PTHR21237">
    <property type="entry name" value="GRPE PROTEIN"/>
    <property type="match status" value="1"/>
</dbReference>
<dbReference type="InterPro" id="IPR000740">
    <property type="entry name" value="GrpE"/>
</dbReference>
<dbReference type="EMBL" id="CP060096">
    <property type="protein sequence ID" value="QSZ28164.1"/>
    <property type="molecule type" value="Genomic_DNA"/>
</dbReference>
<dbReference type="Pfam" id="PF01025">
    <property type="entry name" value="GrpE"/>
    <property type="match status" value="1"/>
</dbReference>
<dbReference type="AlphaFoldDB" id="A0A975GB53"/>
<evidence type="ECO:0000313" key="15">
    <source>
        <dbReference type="Proteomes" id="UP000671913"/>
    </source>
</evidence>
<dbReference type="KEGG" id="aaut:ACETAC_04760"/>
<evidence type="ECO:0000256" key="11">
    <source>
        <dbReference type="RuleBase" id="RU000639"/>
    </source>
</evidence>
<proteinExistence type="inferred from homology"/>
<dbReference type="FunFam" id="2.30.22.10:FF:000001">
    <property type="entry name" value="Protein GrpE"/>
    <property type="match status" value="1"/>
</dbReference>
<evidence type="ECO:0000256" key="3">
    <source>
        <dbReference type="ARBA" id="ARBA00011738"/>
    </source>
</evidence>
<accession>A0A975GB53</accession>
<evidence type="ECO:0000256" key="1">
    <source>
        <dbReference type="ARBA" id="ARBA00004496"/>
    </source>
</evidence>
<dbReference type="GO" id="GO:0005737">
    <property type="term" value="C:cytoplasm"/>
    <property type="evidence" value="ECO:0007669"/>
    <property type="project" value="UniProtKB-SubCell"/>
</dbReference>
<keyword evidence="15" id="KW-1185">Reference proteome</keyword>
<evidence type="ECO:0000313" key="14">
    <source>
        <dbReference type="EMBL" id="QSZ28164.1"/>
    </source>
</evidence>
<dbReference type="GO" id="GO:0051082">
    <property type="term" value="F:unfolded protein binding"/>
    <property type="evidence" value="ECO:0007669"/>
    <property type="project" value="TreeGrafter"/>
</dbReference>
<dbReference type="HAMAP" id="MF_01151">
    <property type="entry name" value="GrpE"/>
    <property type="match status" value="1"/>
</dbReference>
<dbReference type="NCBIfam" id="NF010743">
    <property type="entry name" value="PRK14145.1"/>
    <property type="match status" value="1"/>
</dbReference>
<dbReference type="SUPFAM" id="SSF58014">
    <property type="entry name" value="Coiled-coil domain of nucleotide exchange factor GrpE"/>
    <property type="match status" value="1"/>
</dbReference>
<gene>
    <name evidence="10 14" type="primary">grpE</name>
    <name evidence="14" type="ORF">ACETAC_04760</name>
</gene>
<keyword evidence="5 10" id="KW-0346">Stress response</keyword>
<comment type="subunit">
    <text evidence="3 10">Homodimer.</text>
</comment>
<evidence type="ECO:0000256" key="6">
    <source>
        <dbReference type="ARBA" id="ARBA00023186"/>
    </source>
</evidence>
<comment type="subcellular location">
    <subcellularLocation>
        <location evidence="1 10">Cytoplasm</location>
    </subcellularLocation>
</comment>
<comment type="function">
    <text evidence="7 10 11">Participates actively in the response to hyperosmotic and heat shock by preventing the aggregation of stress-denatured proteins, in association with DnaK and GrpE. It is the nucleotide exchange factor for DnaK and may function as a thermosensor. Unfolded proteins bind initially to DnaJ; upon interaction with the DnaJ-bound protein, DnaK hydrolyzes its bound ATP, resulting in the formation of a stable complex. GrpE releases ADP from DnaK; ATP binding to DnaK triggers the release of the substrate protein, thus completing the reaction cycle. Several rounds of ATP-dependent interactions between DnaJ, DnaK and GrpE are required for fully efficient folding.</text>
</comment>
<dbReference type="InterPro" id="IPR009012">
    <property type="entry name" value="GrpE_head"/>
</dbReference>
<dbReference type="NCBIfam" id="NF010738">
    <property type="entry name" value="PRK14140.1"/>
    <property type="match status" value="1"/>
</dbReference>
<dbReference type="GO" id="GO:0042803">
    <property type="term" value="F:protein homodimerization activity"/>
    <property type="evidence" value="ECO:0007669"/>
    <property type="project" value="InterPro"/>
</dbReference>
<dbReference type="Gene3D" id="2.30.22.10">
    <property type="entry name" value="Head domain of nucleotide exchange factor GrpE"/>
    <property type="match status" value="1"/>
</dbReference>
<feature type="region of interest" description="Disordered" evidence="13">
    <location>
        <begin position="1"/>
        <end position="37"/>
    </location>
</feature>
<evidence type="ECO:0000256" key="4">
    <source>
        <dbReference type="ARBA" id="ARBA00022490"/>
    </source>
</evidence>
<evidence type="ECO:0000256" key="10">
    <source>
        <dbReference type="HAMAP-Rule" id="MF_01151"/>
    </source>
</evidence>
<dbReference type="GO" id="GO:0006457">
    <property type="term" value="P:protein folding"/>
    <property type="evidence" value="ECO:0007669"/>
    <property type="project" value="InterPro"/>
</dbReference>
<dbReference type="PANTHER" id="PTHR21237:SF23">
    <property type="entry name" value="GRPE PROTEIN HOMOLOG, MITOCHONDRIAL"/>
    <property type="match status" value="1"/>
</dbReference>
<dbReference type="CDD" id="cd00446">
    <property type="entry name" value="GrpE"/>
    <property type="match status" value="1"/>
</dbReference>
<dbReference type="PROSITE" id="PS01071">
    <property type="entry name" value="GRPE"/>
    <property type="match status" value="1"/>
</dbReference>
<dbReference type="PRINTS" id="PR00773">
    <property type="entry name" value="GRPEPROTEIN"/>
</dbReference>
<dbReference type="Proteomes" id="UP000671913">
    <property type="component" value="Chromosome"/>
</dbReference>
<organism evidence="14 15">
    <name type="scientific">Aceticella autotrophica</name>
    <dbReference type="NCBI Taxonomy" id="2755338"/>
    <lineage>
        <taxon>Bacteria</taxon>
        <taxon>Bacillati</taxon>
        <taxon>Bacillota</taxon>
        <taxon>Clostridia</taxon>
        <taxon>Thermoanaerobacterales</taxon>
        <taxon>Thermoanaerobacteraceae</taxon>
        <taxon>Aceticella</taxon>
    </lineage>
</organism>
<dbReference type="GO" id="GO:0051087">
    <property type="term" value="F:protein-folding chaperone binding"/>
    <property type="evidence" value="ECO:0007669"/>
    <property type="project" value="InterPro"/>
</dbReference>
<keyword evidence="4 10" id="KW-0963">Cytoplasm</keyword>
<sequence>MQKDDKTIKNEEGIQDKEFKCEQGDKDVTDTKQDASLEESNIEKELEELREKFKQKENEANEYLELVQRLKAEFENYRKRTQKEKCELIEFGQEKIILDILPVIDNFERALCSEGDDKTFREGIELIYKQFKGVLEKSGVKEIHAEGEIFDPHKHHAVMQEEVEDKKENEIIEVLQKGYILNNKVIRPSMVKVAK</sequence>
<dbReference type="InterPro" id="IPR013805">
    <property type="entry name" value="GrpE_CC"/>
</dbReference>
<reference evidence="14" key="1">
    <citation type="submission" date="2020-08" db="EMBL/GenBank/DDBJ databases">
        <title>Genomic insights into the carbon and energy metabolism of the first obligate autotrophic acetogenic bacterium Aceticella autotrophica gen. nov., sp. nov.</title>
        <authorList>
            <person name="Toshchakov S.V."/>
            <person name="Elcheninov A.G."/>
            <person name="Kublanov I.V."/>
            <person name="Frolov E.N."/>
            <person name="Lebedinsky A.V."/>
        </authorList>
    </citation>
    <scope>NUCLEOTIDE SEQUENCE</scope>
    <source>
        <strain evidence="14">3443-3Ac</strain>
    </source>
</reference>
<dbReference type="SUPFAM" id="SSF51064">
    <property type="entry name" value="Head domain of nucleotide exchange factor GrpE"/>
    <property type="match status" value="1"/>
</dbReference>
<dbReference type="GO" id="GO:0000774">
    <property type="term" value="F:adenyl-nucleotide exchange factor activity"/>
    <property type="evidence" value="ECO:0007669"/>
    <property type="project" value="InterPro"/>
</dbReference>
<evidence type="ECO:0000256" key="9">
    <source>
        <dbReference type="ARBA" id="ARBA00076414"/>
    </source>
</evidence>
<protein>
    <recommendedName>
        <fullName evidence="8 10">Protein GrpE</fullName>
    </recommendedName>
    <alternativeName>
        <fullName evidence="9 10">HSP-70 cofactor</fullName>
    </alternativeName>
</protein>
<evidence type="ECO:0000256" key="12">
    <source>
        <dbReference type="RuleBase" id="RU004478"/>
    </source>
</evidence>
<dbReference type="Gene3D" id="3.90.20.20">
    <property type="match status" value="1"/>
</dbReference>
<dbReference type="RefSeq" id="WP_284680903.1">
    <property type="nucleotide sequence ID" value="NZ_CP060096.1"/>
</dbReference>
<evidence type="ECO:0000256" key="5">
    <source>
        <dbReference type="ARBA" id="ARBA00023016"/>
    </source>
</evidence>
<evidence type="ECO:0000256" key="2">
    <source>
        <dbReference type="ARBA" id="ARBA00009054"/>
    </source>
</evidence>
<evidence type="ECO:0000256" key="8">
    <source>
        <dbReference type="ARBA" id="ARBA00072274"/>
    </source>
</evidence>
<comment type="similarity">
    <text evidence="2 10 12">Belongs to the GrpE family.</text>
</comment>
<evidence type="ECO:0000256" key="7">
    <source>
        <dbReference type="ARBA" id="ARBA00053401"/>
    </source>
</evidence>
<keyword evidence="6 10" id="KW-0143">Chaperone</keyword>
<name>A0A975GB53_9THEO</name>
<evidence type="ECO:0000256" key="13">
    <source>
        <dbReference type="SAM" id="MobiDB-lite"/>
    </source>
</evidence>